<sequence length="513" mass="60326">MAQQIPDTEDNLVLRCKHQDTAERFKFKLWHERQAIAALVRHHLRLRPDDTCTVLPHETWIRGNFNICVLVDINADGLTKKFIFRCPIPHVEQQFPRMIDEKVSCEVATYIWMQEHCPDIRIPDLFAFGFTDSSYFIRVQQTSIYTTLWRKAWKWIYRSLRYPILSDYIHESSAPAVSTAYMLLEHIGPETGEMLSLTWSDDHLSDTARRKNLFAGMARIMLSLARIPQPYIGSFRFNTSDCTIALSNRPLTCTMAIFEQQGTPRTIPQDRIYQSTESFASDMLTLHDSHLLHDLHAVRDEDDAQERMTLRSLLRVVTHFFILPERRSGPYLLQPTDFHRSNILVDKEWNVTCMIDLEWICALPVEMISVPSWLTNCSIDTIIDDQYERFNDTRKEFLASMDHELKNVQMEHDIQITQIMRETWDSKGVWYWACIRSLNGWLFIFEDHILPIFSSVKGLVQDLKQMSFFWQKDAREHIKRKVADEERYQIELRSLFNPSTYLKNEEDGSLSAS</sequence>
<keyword evidence="2" id="KW-1185">Reference proteome</keyword>
<gene>
    <name evidence="1" type="ORF">FIE12Z_8547</name>
</gene>
<reference evidence="1 2" key="1">
    <citation type="journal article" date="2018" name="PLoS Pathog.">
        <title>Evolution of structural diversity of trichothecenes, a family of toxins produced by plant pathogenic and entomopathogenic fungi.</title>
        <authorList>
            <person name="Proctor R.H."/>
            <person name="McCormick S.P."/>
            <person name="Kim H.S."/>
            <person name="Cardoza R.E."/>
            <person name="Stanley A.M."/>
            <person name="Lindo L."/>
            <person name="Kelly A."/>
            <person name="Brown D.W."/>
            <person name="Lee T."/>
            <person name="Vaughan M.M."/>
            <person name="Alexander N.J."/>
            <person name="Busman M."/>
            <person name="Gutierrez S."/>
        </authorList>
    </citation>
    <scope>NUCLEOTIDE SEQUENCE [LARGE SCALE GENOMIC DNA]</scope>
    <source>
        <strain evidence="1 2">NRRL 13405</strain>
    </source>
</reference>
<evidence type="ECO:0000313" key="2">
    <source>
        <dbReference type="Proteomes" id="UP000265631"/>
    </source>
</evidence>
<dbReference type="Proteomes" id="UP000265631">
    <property type="component" value="Unassembled WGS sequence"/>
</dbReference>
<keyword evidence="1" id="KW-0808">Transferase</keyword>
<dbReference type="GO" id="GO:0016740">
    <property type="term" value="F:transferase activity"/>
    <property type="evidence" value="ECO:0007669"/>
    <property type="project" value="UniProtKB-KW"/>
</dbReference>
<protein>
    <submittedName>
        <fullName evidence="1">Aminoglycoside phosphotransferase</fullName>
    </submittedName>
</protein>
<dbReference type="EMBL" id="PXXK01000267">
    <property type="protein sequence ID" value="RFN47205.1"/>
    <property type="molecule type" value="Genomic_DNA"/>
</dbReference>
<comment type="caution">
    <text evidence="1">The sequence shown here is derived from an EMBL/GenBank/DDBJ whole genome shotgun (WGS) entry which is preliminary data.</text>
</comment>
<dbReference type="PANTHER" id="PTHR21310:SF37">
    <property type="entry name" value="AMINOGLYCOSIDE PHOSPHOTRANSFERASE DOMAIN-CONTAINING PROTEIN"/>
    <property type="match status" value="1"/>
</dbReference>
<name>A0A395MH73_9HYPO</name>
<dbReference type="InterPro" id="IPR051678">
    <property type="entry name" value="AGP_Transferase"/>
</dbReference>
<evidence type="ECO:0000313" key="1">
    <source>
        <dbReference type="EMBL" id="RFN47205.1"/>
    </source>
</evidence>
<dbReference type="AlphaFoldDB" id="A0A395MH73"/>
<proteinExistence type="predicted"/>
<accession>A0A395MH73</accession>
<organism evidence="1 2">
    <name type="scientific">Fusarium flagelliforme</name>
    <dbReference type="NCBI Taxonomy" id="2675880"/>
    <lineage>
        <taxon>Eukaryota</taxon>
        <taxon>Fungi</taxon>
        <taxon>Dikarya</taxon>
        <taxon>Ascomycota</taxon>
        <taxon>Pezizomycotina</taxon>
        <taxon>Sordariomycetes</taxon>
        <taxon>Hypocreomycetidae</taxon>
        <taxon>Hypocreales</taxon>
        <taxon>Nectriaceae</taxon>
        <taxon>Fusarium</taxon>
        <taxon>Fusarium incarnatum-equiseti species complex</taxon>
    </lineage>
</organism>
<dbReference type="PANTHER" id="PTHR21310">
    <property type="entry name" value="AMINOGLYCOSIDE PHOSPHOTRANSFERASE-RELATED-RELATED"/>
    <property type="match status" value="1"/>
</dbReference>
<dbReference type="STRING" id="2594813.A0A395MH73"/>